<keyword evidence="2" id="KW-0812">Transmembrane</keyword>
<dbReference type="PROSITE" id="PS51469">
    <property type="entry name" value="SUN"/>
    <property type="match status" value="1"/>
</dbReference>
<dbReference type="PANTHER" id="PTHR12953">
    <property type="entry name" value="MEMBRANE PROTEIN CH1 RELATED"/>
    <property type="match status" value="1"/>
</dbReference>
<evidence type="ECO:0000313" key="7">
    <source>
        <dbReference type="EMBL" id="KAJ4449437.1"/>
    </source>
</evidence>
<proteinExistence type="predicted"/>
<dbReference type="PANTHER" id="PTHR12953:SF0">
    <property type="entry name" value="SUN DOMAIN-CONTAINING OSSIFICATION FACTOR"/>
    <property type="match status" value="1"/>
</dbReference>
<evidence type="ECO:0000256" key="4">
    <source>
        <dbReference type="ARBA" id="ARBA00023136"/>
    </source>
</evidence>
<keyword evidence="3" id="KW-1133">Transmembrane helix</keyword>
<reference evidence="7 8" key="1">
    <citation type="journal article" date="2022" name="Allergy">
        <title>Genome assembly and annotation of Periplaneta americana reveal a comprehensive cockroach allergen profile.</title>
        <authorList>
            <person name="Wang L."/>
            <person name="Xiong Q."/>
            <person name="Saelim N."/>
            <person name="Wang L."/>
            <person name="Nong W."/>
            <person name="Wan A.T."/>
            <person name="Shi M."/>
            <person name="Liu X."/>
            <person name="Cao Q."/>
            <person name="Hui J.H.L."/>
            <person name="Sookrung N."/>
            <person name="Leung T.F."/>
            <person name="Tungtrongchitr A."/>
            <person name="Tsui S.K.W."/>
        </authorList>
    </citation>
    <scope>NUCLEOTIDE SEQUENCE [LARGE SCALE GENOMIC DNA]</scope>
    <source>
        <strain evidence="7">PWHHKU_190912</strain>
    </source>
</reference>
<gene>
    <name evidence="7" type="ORF">ANN_00836</name>
</gene>
<comment type="caution">
    <text evidence="7">The sequence shown here is derived from an EMBL/GenBank/DDBJ whole genome shotgun (WGS) entry which is preliminary data.</text>
</comment>
<dbReference type="InterPro" id="IPR045120">
    <property type="entry name" value="Suco/Slp1-like"/>
</dbReference>
<feature type="region of interest" description="Disordered" evidence="5">
    <location>
        <begin position="973"/>
        <end position="1021"/>
    </location>
</feature>
<dbReference type="InterPro" id="IPR012919">
    <property type="entry name" value="SUN_dom"/>
</dbReference>
<evidence type="ECO:0000256" key="5">
    <source>
        <dbReference type="SAM" id="MobiDB-lite"/>
    </source>
</evidence>
<comment type="subcellular location">
    <subcellularLocation>
        <location evidence="1">Endomembrane system</location>
    </subcellularLocation>
</comment>
<dbReference type="Proteomes" id="UP001148838">
    <property type="component" value="Unassembled WGS sequence"/>
</dbReference>
<feature type="compositionally biased region" description="Low complexity" evidence="5">
    <location>
        <begin position="470"/>
        <end position="487"/>
    </location>
</feature>
<feature type="domain" description="SUN" evidence="6">
    <location>
        <begin position="20"/>
        <end position="180"/>
    </location>
</feature>
<evidence type="ECO:0000313" key="8">
    <source>
        <dbReference type="Proteomes" id="UP001148838"/>
    </source>
</evidence>
<evidence type="ECO:0000256" key="2">
    <source>
        <dbReference type="ARBA" id="ARBA00022692"/>
    </source>
</evidence>
<evidence type="ECO:0000256" key="3">
    <source>
        <dbReference type="ARBA" id="ARBA00022989"/>
    </source>
</evidence>
<feature type="compositionally biased region" description="Polar residues" evidence="5">
    <location>
        <begin position="998"/>
        <end position="1008"/>
    </location>
</feature>
<keyword evidence="8" id="KW-1185">Reference proteome</keyword>
<evidence type="ECO:0000259" key="6">
    <source>
        <dbReference type="PROSITE" id="PS51469"/>
    </source>
</evidence>
<sequence>MAGLCEDCNEPLGSLKGIIQNSTMPPTGSPSRASGNLKIRSKNYASPDCGAKIVGTNPEAMYAGSIISPSRDEYVLNACSNRFWFVVELCEAIQAKKIELANFELFSSSPRDFSVSLSDRFPSRDWRSVGHFTAKDERDIQSFNLDPHLFGKFIKVELHSHYGSEHYCPISLFRVYGTSEFEVLETEVEVHESVPNMADDDDDEEPLDVDTGEPPKTLFGSAQDAVMSIVKKAAQALVKSGDLQNDTTTSENVDMSHSNISERENCVSPSHIVVCDNCSDAMFNQVFGLLSCRGAYLQSLIDTPFVRSSFQTSRLCVEYGFDFSSHRTGAPYPLRPSANGVHPLRLDRSSYLSALLPPEYIAALLDSSAAATTVASQIKPTKTLVKEPDKKDFPSAVPIKTSCDQGNEATVIADSSSVQELPASVPSSVTISISPGEENKTGTSSEAIKESAEPTKTTLPSSGSVKVDTTQELSSTSEVEQQQQQTVGSEKVGDVLLEEKYQESQDSLSLDSFLLSELKDLDMGLDSSSSALNPSITTTVTPPSLAQTQQVQKESVFVRLSNRIKLLLWVRLKERRTIYSLFLLFRIMHTSTLNYLLSRFQFLTTLRNRHQALLFIPHNRISLYSSFFTSVVRNSLNRAECSTITRCVLRSGIRCLMMSGTAGLYHNSKLNWKILSYLMLFRTAVVFPFVDTASAELQASSSPSHHIGFIRWKKNDNLSVLCVNKIQILSPPMSVEDDTFLKETSKTLSMGEEDDKIFQKRINRKRGGTKRSKLKQEKIHKLLEKTRNFEAIKEIGLEVNPEKTKYMIMSCDQNIFRTPQCHLLGVQVVQGNLKIRSKNYASPDCGAKIVGTNPEAMYAGSIISPSRDEYVLNACSTVSGLLWNFARPFSQEEHYCPISLFRVYGTSEFEVLETEVEVHESVSNMADDDDDEEPLDVDTGEPPKTLFGSARCATVIADSSSVQELPASVPSSVTISISPGEENKTGTSSEAIKESAELTKTTLPSSGSVKVDYNSRAVLNE</sequence>
<dbReference type="EMBL" id="JAJSOF020000003">
    <property type="protein sequence ID" value="KAJ4449437.1"/>
    <property type="molecule type" value="Genomic_DNA"/>
</dbReference>
<accession>A0ABQ8TTP7</accession>
<dbReference type="Gene3D" id="2.60.120.260">
    <property type="entry name" value="Galactose-binding domain-like"/>
    <property type="match status" value="1"/>
</dbReference>
<organism evidence="7 8">
    <name type="scientific">Periplaneta americana</name>
    <name type="common">American cockroach</name>
    <name type="synonym">Blatta americana</name>
    <dbReference type="NCBI Taxonomy" id="6978"/>
    <lineage>
        <taxon>Eukaryota</taxon>
        <taxon>Metazoa</taxon>
        <taxon>Ecdysozoa</taxon>
        <taxon>Arthropoda</taxon>
        <taxon>Hexapoda</taxon>
        <taxon>Insecta</taxon>
        <taxon>Pterygota</taxon>
        <taxon>Neoptera</taxon>
        <taxon>Polyneoptera</taxon>
        <taxon>Dictyoptera</taxon>
        <taxon>Blattodea</taxon>
        <taxon>Blattoidea</taxon>
        <taxon>Blattidae</taxon>
        <taxon>Blattinae</taxon>
        <taxon>Periplaneta</taxon>
    </lineage>
</organism>
<feature type="region of interest" description="Disordered" evidence="5">
    <location>
        <begin position="427"/>
        <end position="487"/>
    </location>
</feature>
<dbReference type="Pfam" id="PF07738">
    <property type="entry name" value="Sad1_UNC"/>
    <property type="match status" value="1"/>
</dbReference>
<protein>
    <recommendedName>
        <fullName evidence="6">SUN domain-containing protein</fullName>
    </recommendedName>
</protein>
<evidence type="ECO:0000256" key="1">
    <source>
        <dbReference type="ARBA" id="ARBA00004308"/>
    </source>
</evidence>
<keyword evidence="4" id="KW-0472">Membrane</keyword>
<name>A0ABQ8TTP7_PERAM</name>
<feature type="compositionally biased region" description="Polar residues" evidence="5">
    <location>
        <begin position="454"/>
        <end position="468"/>
    </location>
</feature>